<feature type="transmembrane region" description="Helical" evidence="4">
    <location>
        <begin position="288"/>
        <end position="306"/>
    </location>
</feature>
<dbReference type="CDD" id="cd17324">
    <property type="entry name" value="MFS_NepI_like"/>
    <property type="match status" value="1"/>
</dbReference>
<dbReference type="PROSITE" id="PS50850">
    <property type="entry name" value="MFS"/>
    <property type="match status" value="1"/>
</dbReference>
<dbReference type="InterPro" id="IPR036259">
    <property type="entry name" value="MFS_trans_sf"/>
</dbReference>
<feature type="transmembrane region" description="Helical" evidence="4">
    <location>
        <begin position="111"/>
        <end position="132"/>
    </location>
</feature>
<feature type="transmembrane region" description="Helical" evidence="4">
    <location>
        <begin position="51"/>
        <end position="75"/>
    </location>
</feature>
<keyword evidence="3 4" id="KW-0472">Membrane</keyword>
<dbReference type="InterPro" id="IPR011701">
    <property type="entry name" value="MFS"/>
</dbReference>
<feature type="transmembrane region" description="Helical" evidence="4">
    <location>
        <begin position="144"/>
        <end position="162"/>
    </location>
</feature>
<dbReference type="Proteomes" id="UP000248395">
    <property type="component" value="Unassembled WGS sequence"/>
</dbReference>
<keyword evidence="2 4" id="KW-1133">Transmembrane helix</keyword>
<feature type="transmembrane region" description="Helical" evidence="4">
    <location>
        <begin position="349"/>
        <end position="368"/>
    </location>
</feature>
<name>A0A318JQD0_9NEIS</name>
<feature type="transmembrane region" description="Helical" evidence="4">
    <location>
        <begin position="224"/>
        <end position="247"/>
    </location>
</feature>
<dbReference type="InterPro" id="IPR020846">
    <property type="entry name" value="MFS_dom"/>
</dbReference>
<dbReference type="AlphaFoldDB" id="A0A318JQD0"/>
<evidence type="ECO:0000313" key="6">
    <source>
        <dbReference type="EMBL" id="PXX50619.1"/>
    </source>
</evidence>
<feature type="transmembrane region" description="Helical" evidence="4">
    <location>
        <begin position="312"/>
        <end position="329"/>
    </location>
</feature>
<feature type="transmembrane region" description="Helical" evidence="4">
    <location>
        <begin position="20"/>
        <end position="39"/>
    </location>
</feature>
<dbReference type="PANTHER" id="PTHR42910:SF1">
    <property type="entry name" value="MAJOR FACILITATOR SUPERFAMILY (MFS) PROFILE DOMAIN-CONTAINING PROTEIN"/>
    <property type="match status" value="1"/>
</dbReference>
<keyword evidence="7" id="KW-1185">Reference proteome</keyword>
<dbReference type="SUPFAM" id="SSF103473">
    <property type="entry name" value="MFS general substrate transporter"/>
    <property type="match status" value="1"/>
</dbReference>
<dbReference type="Pfam" id="PF07690">
    <property type="entry name" value="MFS_1"/>
    <property type="match status" value="1"/>
</dbReference>
<feature type="transmembrane region" description="Helical" evidence="4">
    <location>
        <begin position="174"/>
        <end position="191"/>
    </location>
</feature>
<accession>A0A318JQD0</accession>
<evidence type="ECO:0000256" key="3">
    <source>
        <dbReference type="ARBA" id="ARBA00023136"/>
    </source>
</evidence>
<evidence type="ECO:0000256" key="4">
    <source>
        <dbReference type="SAM" id="Phobius"/>
    </source>
</evidence>
<feature type="transmembrane region" description="Helical" evidence="4">
    <location>
        <begin position="259"/>
        <end position="276"/>
    </location>
</feature>
<dbReference type="RefSeq" id="WP_059287059.1">
    <property type="nucleotide sequence ID" value="NZ_LNQU01000142.1"/>
</dbReference>
<dbReference type="EMBL" id="QJKC01000002">
    <property type="protein sequence ID" value="PXX50619.1"/>
    <property type="molecule type" value="Genomic_DNA"/>
</dbReference>
<gene>
    <name evidence="6" type="ORF">DFR38_102276</name>
</gene>
<dbReference type="Gene3D" id="1.20.1250.20">
    <property type="entry name" value="MFS general substrate transporter like domains"/>
    <property type="match status" value="1"/>
</dbReference>
<dbReference type="PANTHER" id="PTHR42910">
    <property type="entry name" value="TRANSPORTER SCO4007-RELATED"/>
    <property type="match status" value="1"/>
</dbReference>
<protein>
    <submittedName>
        <fullName evidence="6">Putative MFS family arabinose efflux permease</fullName>
    </submittedName>
</protein>
<organism evidence="6 7">
    <name type="scientific">Aquitalea magnusonii</name>
    <dbReference type="NCBI Taxonomy" id="332411"/>
    <lineage>
        <taxon>Bacteria</taxon>
        <taxon>Pseudomonadati</taxon>
        <taxon>Pseudomonadota</taxon>
        <taxon>Betaproteobacteria</taxon>
        <taxon>Neisseriales</taxon>
        <taxon>Chromobacteriaceae</taxon>
        <taxon>Aquitalea</taxon>
    </lineage>
</organism>
<feature type="transmembrane region" description="Helical" evidence="4">
    <location>
        <begin position="87"/>
        <end position="105"/>
    </location>
</feature>
<comment type="caution">
    <text evidence="6">The sequence shown here is derived from an EMBL/GenBank/DDBJ whole genome shotgun (WGS) entry which is preliminary data.</text>
</comment>
<dbReference type="OrthoDB" id="9815356at2"/>
<dbReference type="GO" id="GO:0022857">
    <property type="term" value="F:transmembrane transporter activity"/>
    <property type="evidence" value="ECO:0007669"/>
    <property type="project" value="InterPro"/>
</dbReference>
<keyword evidence="1 4" id="KW-0812">Transmembrane</keyword>
<evidence type="ECO:0000259" key="5">
    <source>
        <dbReference type="PROSITE" id="PS50850"/>
    </source>
</evidence>
<feature type="transmembrane region" description="Helical" evidence="4">
    <location>
        <begin position="374"/>
        <end position="394"/>
    </location>
</feature>
<reference evidence="6 7" key="1">
    <citation type="submission" date="2018-05" db="EMBL/GenBank/DDBJ databases">
        <title>Genomic Encyclopedia of Type Strains, Phase IV (KMG-IV): sequencing the most valuable type-strain genomes for metagenomic binning, comparative biology and taxonomic classification.</title>
        <authorList>
            <person name="Goeker M."/>
        </authorList>
    </citation>
    <scope>NUCLEOTIDE SEQUENCE [LARGE SCALE GENOMIC DNA]</scope>
    <source>
        <strain evidence="6 7">DSM 25134</strain>
    </source>
</reference>
<proteinExistence type="predicted"/>
<evidence type="ECO:0000256" key="1">
    <source>
        <dbReference type="ARBA" id="ARBA00022692"/>
    </source>
</evidence>
<evidence type="ECO:0000313" key="7">
    <source>
        <dbReference type="Proteomes" id="UP000248395"/>
    </source>
</evidence>
<sequence>MHTTHTLPHPGQAHGGLSPLLMWLMTVATGLAVAGNYYAQPLLPEISHALGIRAASAGSIITTAQLGYALGLLLIVPLGDMLERRRLIISMMLLASCGLLISATAGSISQLLLGTAMAGVCSVVAQILLPLGASLASEAERGRVVGTIMSGLLTGILLARTVAGSLADLGGWHTVYWCGSSGMLLMTLVLARQLPHTPATAGLRYGQLLQSVLRLFVEEPSLRLRGLLGAMSFATFSVMWTSVAFLLSAPPFGFSNSTIGLFGLAGAAGALSANIVGRLSDQGRGALASRLSLGLMLLAWLPLALAPHSITALLLGILLLDLGVAGCHVSNQGAIYRIRPEARNRLTSAYMTSYFIGGAAGSLASAWAYGHWGWTGVVLTGAACSLTGVCAWALSGPRYQGLATGGANS</sequence>
<evidence type="ECO:0000256" key="2">
    <source>
        <dbReference type="ARBA" id="ARBA00022989"/>
    </source>
</evidence>
<feature type="domain" description="Major facilitator superfamily (MFS) profile" evidence="5">
    <location>
        <begin position="18"/>
        <end position="400"/>
    </location>
</feature>